<dbReference type="PANTHER" id="PTHR23519">
    <property type="entry name" value="AUTOPHAGY-RELATED PROTEIN 22"/>
    <property type="match status" value="1"/>
</dbReference>
<evidence type="ECO:0000256" key="2">
    <source>
        <dbReference type="ARBA" id="ARBA00006978"/>
    </source>
</evidence>
<comment type="function">
    <text evidence="8">Vacuolar effluxer which mediate the efflux of amino acids resulting from autophagic degradation. The release of autophagic amino acids allows the maintenance of protein synthesis and viability during nitrogen starvation.</text>
</comment>
<evidence type="ECO:0000256" key="8">
    <source>
        <dbReference type="RuleBase" id="RU363073"/>
    </source>
</evidence>
<feature type="transmembrane region" description="Helical" evidence="8">
    <location>
        <begin position="191"/>
        <end position="210"/>
    </location>
</feature>
<protein>
    <recommendedName>
        <fullName evidence="8">Autophagy-related protein</fullName>
    </recommendedName>
</protein>
<dbReference type="HOGENOM" id="CLU_034559_0_0_1"/>
<evidence type="ECO:0000256" key="3">
    <source>
        <dbReference type="ARBA" id="ARBA00022448"/>
    </source>
</evidence>
<sequence length="594" mass="66469">MGNKVQSSRDLRKDSASSNDNVDTTLLPGGGLDTAGYTPTPELETSSSIFKGLRESVVDRDDTWGSKALGSWLLLCYSTGPTSAMMRSYVIASMQSIAHALGHPKGNPGGKCPARGDDCYINIAGHDVQYMAYQLYLKAAYTSVEGLLAIMLMGLADYSNYRGWLMISSIFMYGALAVPFVGFAAQTYTNLIAITVLYCVMLCCNTIYTITEGSYIPIFMTRMKSNNGNISEELDLELESRRGFKDSFLTKWRKVSRSSSSSMLHRGAKASVWGLIMGNLGGITAMIIAMIITQTRNTPTREKYKDFLLSITVAGCITIVLGSIASLGIPSVSGRPFPFKKNENRLLTIVKFPFIRLVHIIKDLLQYREAFKFAIAWVIWNIAYSNFMQLFMNSFRTRLGIGQSDKEYTVWQFTNYIVACMGPLVWMYVFRWASASQNTKAQVRFLKYTSYCILAFGTLANFWGSLGSSRSSPLGFKNRWEFWFFLVFFVSSSSVIRSLNRVAYSAMLPEGKENQYFGLEIMLGLATGWSQSLIIGVIQDRTGNSNTPYIPNTALMLIAMMLYYWCDIEKGMDQVGKLGLMRRKNIVNIISDNE</sequence>
<comment type="subcellular location">
    <subcellularLocation>
        <location evidence="1 8">Vacuole membrane</location>
        <topology evidence="1 8">Multi-pass membrane protein</topology>
    </subcellularLocation>
</comment>
<feature type="transmembrane region" description="Helical" evidence="8">
    <location>
        <begin position="445"/>
        <end position="463"/>
    </location>
</feature>
<keyword evidence="3 8" id="KW-0813">Transport</keyword>
<organism evidence="10 11">
    <name type="scientific">Eremothecium cymbalariae (strain CBS 270.75 / DBVPG 7215 / KCTC 17166 / NRRL Y-17582)</name>
    <name type="common">Yeast</name>
    <dbReference type="NCBI Taxonomy" id="931890"/>
    <lineage>
        <taxon>Eukaryota</taxon>
        <taxon>Fungi</taxon>
        <taxon>Dikarya</taxon>
        <taxon>Ascomycota</taxon>
        <taxon>Saccharomycotina</taxon>
        <taxon>Saccharomycetes</taxon>
        <taxon>Saccharomycetales</taxon>
        <taxon>Saccharomycetaceae</taxon>
        <taxon>Eremothecium</taxon>
    </lineage>
</organism>
<dbReference type="GO" id="GO:0032974">
    <property type="term" value="P:amino acid transmembrane export from vacuole"/>
    <property type="evidence" value="ECO:0007669"/>
    <property type="project" value="TreeGrafter"/>
</dbReference>
<name>G8JR74_ERECY</name>
<dbReference type="OMA" id="FWVEQVL"/>
<feature type="transmembrane region" description="Helical" evidence="8">
    <location>
        <begin position="413"/>
        <end position="433"/>
    </location>
</feature>
<keyword evidence="7 8" id="KW-0472">Membrane</keyword>
<dbReference type="eggNOG" id="ENOG502QTIR">
    <property type="taxonomic scope" value="Eukaryota"/>
</dbReference>
<dbReference type="PANTHER" id="PTHR23519:SF2">
    <property type="entry name" value="AUTOPHAGY-RELATED PROTEIN 22"/>
    <property type="match status" value="1"/>
</dbReference>
<reference evidence="11" key="1">
    <citation type="journal article" date="2012" name="G3 (Bethesda)">
        <title>Pichia sorbitophila, an interspecies yeast hybrid reveals early steps of genome resolution following polyploidization.</title>
        <authorList>
            <person name="Leh Louis V."/>
            <person name="Despons L."/>
            <person name="Friedrich A."/>
            <person name="Martin T."/>
            <person name="Durrens P."/>
            <person name="Casaregola S."/>
            <person name="Neuveglise C."/>
            <person name="Fairhead C."/>
            <person name="Marck C."/>
            <person name="Cruz J.A."/>
            <person name="Straub M.L."/>
            <person name="Kugler V."/>
            <person name="Sacerdot C."/>
            <person name="Uzunov Z."/>
            <person name="Thierry A."/>
            <person name="Weiss S."/>
            <person name="Bleykasten C."/>
            <person name="De Montigny J."/>
            <person name="Jacques N."/>
            <person name="Jung P."/>
            <person name="Lemaire M."/>
            <person name="Mallet S."/>
            <person name="Morel G."/>
            <person name="Richard G.F."/>
            <person name="Sarkar A."/>
            <person name="Savel G."/>
            <person name="Schacherer J."/>
            <person name="Seret M.L."/>
            <person name="Talla E."/>
            <person name="Samson G."/>
            <person name="Jubin C."/>
            <person name="Poulain J."/>
            <person name="Vacherie B."/>
            <person name="Barbe V."/>
            <person name="Pelletier E."/>
            <person name="Sherman D.J."/>
            <person name="Westhof E."/>
            <person name="Weissenbach J."/>
            <person name="Baret P.V."/>
            <person name="Wincker P."/>
            <person name="Gaillardin C."/>
            <person name="Dujon B."/>
            <person name="Souciet J.L."/>
        </authorList>
    </citation>
    <scope>NUCLEOTIDE SEQUENCE [LARGE SCALE GENOMIC DNA]</scope>
    <source>
        <strain evidence="11">CBS 270.75 / DBVPG 7215 / KCTC 17166 / NRRL Y-17582</strain>
    </source>
</reference>
<dbReference type="STRING" id="931890.G8JR74"/>
<dbReference type="GO" id="GO:0005774">
    <property type="term" value="C:vacuolar membrane"/>
    <property type="evidence" value="ECO:0007669"/>
    <property type="project" value="UniProtKB-SubCell"/>
</dbReference>
<evidence type="ECO:0000256" key="1">
    <source>
        <dbReference type="ARBA" id="ARBA00004128"/>
    </source>
</evidence>
<evidence type="ECO:0000256" key="4">
    <source>
        <dbReference type="ARBA" id="ARBA00022692"/>
    </source>
</evidence>
<feature type="transmembrane region" description="Helical" evidence="8">
    <location>
        <begin position="272"/>
        <end position="295"/>
    </location>
</feature>
<evidence type="ECO:0000256" key="9">
    <source>
        <dbReference type="SAM" id="MobiDB-lite"/>
    </source>
</evidence>
<dbReference type="AlphaFoldDB" id="G8JR74"/>
<proteinExistence type="inferred from homology"/>
<feature type="transmembrane region" description="Helical" evidence="8">
    <location>
        <begin position="516"/>
        <end position="537"/>
    </location>
</feature>
<dbReference type="Proteomes" id="UP000006790">
    <property type="component" value="Chromosome 3"/>
</dbReference>
<dbReference type="InterPro" id="IPR036259">
    <property type="entry name" value="MFS_trans_sf"/>
</dbReference>
<keyword evidence="8" id="KW-0029">Amino-acid transport</keyword>
<dbReference type="KEGG" id="erc:Ecym_3139"/>
<dbReference type="InParanoid" id="G8JR74"/>
<feature type="region of interest" description="Disordered" evidence="9">
    <location>
        <begin position="1"/>
        <end position="44"/>
    </location>
</feature>
<feature type="transmembrane region" description="Helical" evidence="8">
    <location>
        <begin position="373"/>
        <end position="393"/>
    </location>
</feature>
<dbReference type="RefSeq" id="XP_003645460.1">
    <property type="nucleotide sequence ID" value="XM_003645412.1"/>
</dbReference>
<comment type="similarity">
    <text evidence="2 8">Belongs to the ATG22 family.</text>
</comment>
<keyword evidence="6 8" id="KW-0072">Autophagy</keyword>
<dbReference type="OrthoDB" id="42657at2759"/>
<dbReference type="GO" id="GO:0006914">
    <property type="term" value="P:autophagy"/>
    <property type="evidence" value="ECO:0007669"/>
    <property type="project" value="UniProtKB-KW"/>
</dbReference>
<evidence type="ECO:0000256" key="6">
    <source>
        <dbReference type="ARBA" id="ARBA00023006"/>
    </source>
</evidence>
<evidence type="ECO:0000313" key="11">
    <source>
        <dbReference type="Proteomes" id="UP000006790"/>
    </source>
</evidence>
<gene>
    <name evidence="10" type="ordered locus">Ecym_3139</name>
</gene>
<keyword evidence="11" id="KW-1185">Reference proteome</keyword>
<evidence type="ECO:0000256" key="5">
    <source>
        <dbReference type="ARBA" id="ARBA00022989"/>
    </source>
</evidence>
<feature type="transmembrane region" description="Helical" evidence="8">
    <location>
        <begin position="483"/>
        <end position="504"/>
    </location>
</feature>
<feature type="transmembrane region" description="Helical" evidence="8">
    <location>
        <begin position="549"/>
        <end position="566"/>
    </location>
</feature>
<accession>G8JR74</accession>
<evidence type="ECO:0000256" key="7">
    <source>
        <dbReference type="ARBA" id="ARBA00023136"/>
    </source>
</evidence>
<dbReference type="InterPro" id="IPR024671">
    <property type="entry name" value="Atg22-like"/>
</dbReference>
<dbReference type="GeneID" id="11468696"/>
<keyword evidence="4 8" id="KW-0812">Transmembrane</keyword>
<keyword evidence="5 8" id="KW-1133">Transmembrane helix</keyword>
<dbReference type="SUPFAM" id="SSF103473">
    <property type="entry name" value="MFS general substrate transporter"/>
    <property type="match status" value="1"/>
</dbReference>
<feature type="transmembrane region" description="Helical" evidence="8">
    <location>
        <begin position="139"/>
        <end position="158"/>
    </location>
</feature>
<feature type="transmembrane region" description="Helical" evidence="8">
    <location>
        <begin position="344"/>
        <end position="361"/>
    </location>
</feature>
<feature type="transmembrane region" description="Helical" evidence="8">
    <location>
        <begin position="307"/>
        <end position="332"/>
    </location>
</feature>
<dbReference type="Pfam" id="PF11700">
    <property type="entry name" value="ATG22"/>
    <property type="match status" value="1"/>
</dbReference>
<dbReference type="InterPro" id="IPR050495">
    <property type="entry name" value="ATG22/LtaA_families"/>
</dbReference>
<dbReference type="EMBL" id="CP002499">
    <property type="protein sequence ID" value="AET38643.1"/>
    <property type="molecule type" value="Genomic_DNA"/>
</dbReference>
<evidence type="ECO:0000313" key="10">
    <source>
        <dbReference type="EMBL" id="AET38643.1"/>
    </source>
</evidence>
<feature type="transmembrane region" description="Helical" evidence="8">
    <location>
        <begin position="164"/>
        <end position="184"/>
    </location>
</feature>
<keyword evidence="8" id="KW-0926">Vacuole</keyword>